<dbReference type="GO" id="GO:0071973">
    <property type="term" value="P:bacterial-type flagellum-dependent cell motility"/>
    <property type="evidence" value="ECO:0007669"/>
    <property type="project" value="InterPro"/>
</dbReference>
<accession>A0A7I9VLY9</accession>
<reference evidence="8" key="1">
    <citation type="journal article" date="2020" name="Appl. Environ. Microbiol.">
        <title>Diazotrophic Anaeromyxobacter Isolates from Soils.</title>
        <authorList>
            <person name="Masuda Y."/>
            <person name="Yamanaka H."/>
            <person name="Xu Z.X."/>
            <person name="Shiratori Y."/>
            <person name="Aono T."/>
            <person name="Amachi S."/>
            <person name="Senoo K."/>
            <person name="Itoh H."/>
        </authorList>
    </citation>
    <scope>NUCLEOTIDE SEQUENCE [LARGE SCALE GENOMIC DNA]</scope>
    <source>
        <strain evidence="8">R267</strain>
    </source>
</reference>
<evidence type="ECO:0000256" key="3">
    <source>
        <dbReference type="ARBA" id="ARBA00023143"/>
    </source>
</evidence>
<dbReference type="PRINTS" id="PR01006">
    <property type="entry name" value="FLGHOOKFLIE"/>
</dbReference>
<keyword evidence="8" id="KW-1185">Reference proteome</keyword>
<dbReference type="GO" id="GO:0005198">
    <property type="term" value="F:structural molecule activity"/>
    <property type="evidence" value="ECO:0007669"/>
    <property type="project" value="UniProtKB-UniRule"/>
</dbReference>
<evidence type="ECO:0000256" key="2">
    <source>
        <dbReference type="ARBA" id="ARBA00009272"/>
    </source>
</evidence>
<dbReference type="Pfam" id="PF02049">
    <property type="entry name" value="FliE"/>
    <property type="match status" value="1"/>
</dbReference>
<evidence type="ECO:0000256" key="4">
    <source>
        <dbReference type="HAMAP-Rule" id="MF_00724"/>
    </source>
</evidence>
<evidence type="ECO:0000256" key="6">
    <source>
        <dbReference type="SAM" id="MobiDB-lite"/>
    </source>
</evidence>
<organism evidence="7 8">
    <name type="scientific">Anaeromyxobacter diazotrophicus</name>
    <dbReference type="NCBI Taxonomy" id="2590199"/>
    <lineage>
        <taxon>Bacteria</taxon>
        <taxon>Pseudomonadati</taxon>
        <taxon>Myxococcota</taxon>
        <taxon>Myxococcia</taxon>
        <taxon>Myxococcales</taxon>
        <taxon>Cystobacterineae</taxon>
        <taxon>Anaeromyxobacteraceae</taxon>
        <taxon>Anaeromyxobacter</taxon>
    </lineage>
</organism>
<dbReference type="GO" id="GO:0009425">
    <property type="term" value="C:bacterial-type flagellum basal body"/>
    <property type="evidence" value="ECO:0007669"/>
    <property type="project" value="UniProtKB-SubCell"/>
</dbReference>
<dbReference type="AlphaFoldDB" id="A0A7I9VLY9"/>
<name>A0A7I9VLY9_9BACT</name>
<evidence type="ECO:0000256" key="5">
    <source>
        <dbReference type="NCBIfam" id="TIGR00205"/>
    </source>
</evidence>
<feature type="compositionally biased region" description="Pro residues" evidence="6">
    <location>
        <begin position="1"/>
        <end position="12"/>
    </location>
</feature>
<protein>
    <recommendedName>
        <fullName evidence="4 5">Flagellar hook-basal body complex protein FliE</fullName>
    </recommendedName>
</protein>
<evidence type="ECO:0000313" key="7">
    <source>
        <dbReference type="EMBL" id="GEJ56997.1"/>
    </source>
</evidence>
<dbReference type="PANTHER" id="PTHR34653">
    <property type="match status" value="1"/>
</dbReference>
<dbReference type="EMBL" id="BJTG01000004">
    <property type="protein sequence ID" value="GEJ56997.1"/>
    <property type="molecule type" value="Genomic_DNA"/>
</dbReference>
<gene>
    <name evidence="4" type="primary">fliE</name>
    <name evidence="7" type="ORF">AMYX_17380</name>
</gene>
<dbReference type="GO" id="GO:0003774">
    <property type="term" value="F:cytoskeletal motor activity"/>
    <property type="evidence" value="ECO:0007669"/>
    <property type="project" value="InterPro"/>
</dbReference>
<dbReference type="NCBIfam" id="TIGR00205">
    <property type="entry name" value="fliE"/>
    <property type="match status" value="1"/>
</dbReference>
<proteinExistence type="inferred from homology"/>
<comment type="caution">
    <text evidence="7">The sequence shown here is derived from an EMBL/GenBank/DDBJ whole genome shotgun (WGS) entry which is preliminary data.</text>
</comment>
<dbReference type="HAMAP" id="MF_00724">
    <property type="entry name" value="FliE"/>
    <property type="match status" value="1"/>
</dbReference>
<keyword evidence="3 4" id="KW-0975">Bacterial flagellum</keyword>
<comment type="subcellular location">
    <subcellularLocation>
        <location evidence="1 4">Bacterial flagellum basal body</location>
    </subcellularLocation>
</comment>
<dbReference type="InterPro" id="IPR001624">
    <property type="entry name" value="FliE"/>
</dbReference>
<feature type="region of interest" description="Disordered" evidence="6">
    <location>
        <begin position="1"/>
        <end position="55"/>
    </location>
</feature>
<evidence type="ECO:0000313" key="8">
    <source>
        <dbReference type="Proteomes" id="UP000503640"/>
    </source>
</evidence>
<evidence type="ECO:0000256" key="1">
    <source>
        <dbReference type="ARBA" id="ARBA00004117"/>
    </source>
</evidence>
<comment type="similarity">
    <text evidence="2 4">Belongs to the FliE family.</text>
</comment>
<dbReference type="Proteomes" id="UP000503640">
    <property type="component" value="Unassembled WGS sequence"/>
</dbReference>
<dbReference type="PANTHER" id="PTHR34653:SF1">
    <property type="entry name" value="FLAGELLAR HOOK-BASAL BODY COMPLEX PROTEIN FLIE"/>
    <property type="match status" value="1"/>
</dbReference>
<sequence>MAPMPVTLPPVLRPTEALDPSRALPGAAGPQGGASFADALSDALGKAEQLQQEGDRNAQEVALGGGNLHEAALAMEKADVAMRLAVKVRNKVVDAYQDIMRMSV</sequence>